<evidence type="ECO:0000259" key="2">
    <source>
        <dbReference type="Pfam" id="PF01757"/>
    </source>
</evidence>
<feature type="transmembrane region" description="Helical" evidence="1">
    <location>
        <begin position="248"/>
        <end position="270"/>
    </location>
</feature>
<dbReference type="PANTHER" id="PTHR23028">
    <property type="entry name" value="ACETYLTRANSFERASE"/>
    <property type="match status" value="1"/>
</dbReference>
<dbReference type="InterPro" id="IPR050879">
    <property type="entry name" value="Acyltransferase_3"/>
</dbReference>
<keyword evidence="1" id="KW-1133">Transmembrane helix</keyword>
<dbReference type="InterPro" id="IPR002656">
    <property type="entry name" value="Acyl_transf_3_dom"/>
</dbReference>
<evidence type="ECO:0000313" key="4">
    <source>
        <dbReference type="EMBL" id="MDO3720318.1"/>
    </source>
</evidence>
<feature type="transmembrane region" description="Helical" evidence="1">
    <location>
        <begin position="35"/>
        <end position="52"/>
    </location>
</feature>
<feature type="transmembrane region" description="Helical" evidence="1">
    <location>
        <begin position="315"/>
        <end position="334"/>
    </location>
</feature>
<feature type="transmembrane region" description="Helical" evidence="1">
    <location>
        <begin position="222"/>
        <end position="242"/>
    </location>
</feature>
<dbReference type="EC" id="2.3.1.-" evidence="4"/>
<dbReference type="Pfam" id="PF19040">
    <property type="entry name" value="SGNH"/>
    <property type="match status" value="1"/>
</dbReference>
<dbReference type="Pfam" id="PF01757">
    <property type="entry name" value="Acyl_transf_3"/>
    <property type="match status" value="1"/>
</dbReference>
<protein>
    <submittedName>
        <fullName evidence="4">Acyltransferase family protein</fullName>
        <ecNumber evidence="4">2.3.1.-</ecNumber>
    </submittedName>
</protein>
<keyword evidence="4" id="KW-0012">Acyltransferase</keyword>
<feature type="transmembrane region" description="Helical" evidence="1">
    <location>
        <begin position="349"/>
        <end position="369"/>
    </location>
</feature>
<feature type="transmembrane region" description="Helical" evidence="1">
    <location>
        <begin position="163"/>
        <end position="182"/>
    </location>
</feature>
<feature type="transmembrane region" description="Helical" evidence="1">
    <location>
        <begin position="277"/>
        <end position="295"/>
    </location>
</feature>
<keyword evidence="5" id="KW-1185">Reference proteome</keyword>
<evidence type="ECO:0000259" key="3">
    <source>
        <dbReference type="Pfam" id="PF19040"/>
    </source>
</evidence>
<name>A0ABT8VWG3_9GAMM</name>
<organism evidence="4 5">
    <name type="scientific">Marinobacter suaedae</name>
    <dbReference type="NCBI Taxonomy" id="3057675"/>
    <lineage>
        <taxon>Bacteria</taxon>
        <taxon>Pseudomonadati</taxon>
        <taxon>Pseudomonadota</taxon>
        <taxon>Gammaproteobacteria</taxon>
        <taxon>Pseudomonadales</taxon>
        <taxon>Marinobacteraceae</taxon>
        <taxon>Marinobacter</taxon>
    </lineage>
</organism>
<dbReference type="EMBL" id="JAUMIS010000001">
    <property type="protein sequence ID" value="MDO3720318.1"/>
    <property type="molecule type" value="Genomic_DNA"/>
</dbReference>
<feature type="transmembrane region" description="Helical" evidence="1">
    <location>
        <begin position="188"/>
        <end position="210"/>
    </location>
</feature>
<dbReference type="GO" id="GO:0016746">
    <property type="term" value="F:acyltransferase activity"/>
    <property type="evidence" value="ECO:0007669"/>
    <property type="project" value="UniProtKB-KW"/>
</dbReference>
<keyword evidence="4" id="KW-0808">Transferase</keyword>
<keyword evidence="1" id="KW-0812">Transmembrane</keyword>
<accession>A0ABT8VWG3</accession>
<reference evidence="4" key="1">
    <citation type="submission" date="2023-07" db="EMBL/GenBank/DDBJ databases">
        <title>Marinobacter sp. chi1 genome sequencing and assembly.</title>
        <authorList>
            <person name="Park S."/>
        </authorList>
    </citation>
    <scope>NUCLEOTIDE SEQUENCE</scope>
    <source>
        <strain evidence="4">Chi1</strain>
    </source>
</reference>
<feature type="domain" description="Acyltransferase 3" evidence="2">
    <location>
        <begin position="6"/>
        <end position="331"/>
    </location>
</feature>
<feature type="domain" description="SGNH" evidence="3">
    <location>
        <begin position="409"/>
        <end position="660"/>
    </location>
</feature>
<dbReference type="RefSeq" id="WP_302908557.1">
    <property type="nucleotide sequence ID" value="NZ_JAUMIS010000001.1"/>
</dbReference>
<evidence type="ECO:0000256" key="1">
    <source>
        <dbReference type="SAM" id="Phobius"/>
    </source>
</evidence>
<dbReference type="InterPro" id="IPR043968">
    <property type="entry name" value="SGNH"/>
</dbReference>
<comment type="caution">
    <text evidence="4">The sequence shown here is derived from an EMBL/GenBank/DDBJ whole genome shotgun (WGS) entry which is preliminary data.</text>
</comment>
<feature type="transmembrane region" description="Helical" evidence="1">
    <location>
        <begin position="12"/>
        <end position="29"/>
    </location>
</feature>
<proteinExistence type="predicted"/>
<feature type="transmembrane region" description="Helical" evidence="1">
    <location>
        <begin position="72"/>
        <end position="91"/>
    </location>
</feature>
<dbReference type="PANTHER" id="PTHR23028:SF53">
    <property type="entry name" value="ACYL_TRANSF_3 DOMAIN-CONTAINING PROTEIN"/>
    <property type="match status" value="1"/>
</dbReference>
<evidence type="ECO:0000313" key="5">
    <source>
        <dbReference type="Proteomes" id="UP001168640"/>
    </source>
</evidence>
<keyword evidence="1" id="KW-0472">Membrane</keyword>
<dbReference type="Proteomes" id="UP001168640">
    <property type="component" value="Unassembled WGS sequence"/>
</dbReference>
<gene>
    <name evidence="4" type="ORF">QVZ43_01220</name>
</gene>
<sequence>MKYRREIDGLRALAVVPVVLFHAGFSLFSGGYVGVDVFFVISGYLITTILLAELHAEKFSIVKFYERRARRLLPALFLVMACCLPFAWLWLLPEDMVDFGQSLMAVVGFVSNLLFWREETGYFNTAAELKPLLHTWSLAVEEQFYLLFPLLLMLLWKLPRTGLLVLLAFVSAISLAIAQWGAHNQPAAAWFLLPTRAWELGIGALVAMHLHNKPLDAQARGGFNQLMSLVGIGMIAWAIFFFDDNTPFPGVWGLLPVVGTALVILFATPATLGGKLLGARSMVGVGLISYSAYLWHQPLLAFARQRNIVELELPVVWSLIVATFVLAWLSWRYVETPFRHASTVSRKQVFSFSAAGMMAFFAVGTTSWATNGFDGRVQGELAEGLLAVSREKTGQQDCWEAYIKQPFIENACSIGLKKEKADFALVGDSSAGALFSQLEAFSMRRTLGGVDMTLFACPVLLASERKDHSQRTACRRFGNEFREAAVAGRLPPTLIVSSRWTLWLERQGVDNQEGGKESIRNITVANENTKKLGYVEALSRDYAESIQMLLANGYKVVLIYPVPEMGWDVPKHLMKTIHINGELTLHDASISHQVFRQRNARAYAALNAVGDHENLVRIYPEKLFCNSFIDGRCAAHVDGKPLYSDDDHLSKYGAELVLERVIEHL</sequence>